<evidence type="ECO:0000313" key="4">
    <source>
        <dbReference type="EMBL" id="UPL47800.1"/>
    </source>
</evidence>
<dbReference type="EMBL" id="CP095848">
    <property type="protein sequence ID" value="UPL47800.1"/>
    <property type="molecule type" value="Genomic_DNA"/>
</dbReference>
<organism evidence="4 5">
    <name type="scientific">Hymenobacter sublimis</name>
    <dbReference type="NCBI Taxonomy" id="2933777"/>
    <lineage>
        <taxon>Bacteria</taxon>
        <taxon>Pseudomonadati</taxon>
        <taxon>Bacteroidota</taxon>
        <taxon>Cytophagia</taxon>
        <taxon>Cytophagales</taxon>
        <taxon>Hymenobacteraceae</taxon>
        <taxon>Hymenobacter</taxon>
    </lineage>
</organism>
<keyword evidence="2 3" id="KW-0732">Signal</keyword>
<dbReference type="InterPro" id="IPR009742">
    <property type="entry name" value="Curlin_rpt"/>
</dbReference>
<keyword evidence="5" id="KW-1185">Reference proteome</keyword>
<accession>A0ABY4J4M7</accession>
<evidence type="ECO:0000313" key="5">
    <source>
        <dbReference type="Proteomes" id="UP000829647"/>
    </source>
</evidence>
<dbReference type="RefSeq" id="WP_247974383.1">
    <property type="nucleotide sequence ID" value="NZ_CP095848.1"/>
</dbReference>
<evidence type="ECO:0000256" key="3">
    <source>
        <dbReference type="SAM" id="SignalP"/>
    </source>
</evidence>
<feature type="chain" id="PRO_5046446742" description="Minor curlin subunit" evidence="3">
    <location>
        <begin position="23"/>
        <end position="198"/>
    </location>
</feature>
<feature type="signal peptide" evidence="3">
    <location>
        <begin position="1"/>
        <end position="22"/>
    </location>
</feature>
<proteinExistence type="inferred from homology"/>
<evidence type="ECO:0008006" key="6">
    <source>
        <dbReference type="Google" id="ProtNLM"/>
    </source>
</evidence>
<reference evidence="4 5" key="1">
    <citation type="submission" date="2022-04" db="EMBL/GenBank/DDBJ databases">
        <title>Hymenobacter sp. isolated from the air.</title>
        <authorList>
            <person name="Won M."/>
            <person name="Lee C.-M."/>
            <person name="Woen H.-Y."/>
            <person name="Kwon S.-W."/>
        </authorList>
    </citation>
    <scope>NUCLEOTIDE SEQUENCE [LARGE SCALE GENOMIC DNA]</scope>
    <source>
        <strain evidence="5">5516 S-25</strain>
    </source>
</reference>
<comment type="similarity">
    <text evidence="1">Belongs to the CsgA/CsgB family.</text>
</comment>
<dbReference type="Proteomes" id="UP000829647">
    <property type="component" value="Chromosome"/>
</dbReference>
<dbReference type="Pfam" id="PF07012">
    <property type="entry name" value="Curlin_rpt"/>
    <property type="match status" value="1"/>
</dbReference>
<gene>
    <name evidence="4" type="ORF">MWH26_11405</name>
</gene>
<evidence type="ECO:0000256" key="1">
    <source>
        <dbReference type="ARBA" id="ARBA00009766"/>
    </source>
</evidence>
<sequence length="198" mass="20767">MKPTTVKYVPLALLLSIGAARAQGNRDPDGVSTGQQLIQAFGTSQLTPSEVAASAAGVNQATLVQQGNANVSTISQTLLSAGQGNMAAVLQNGNNNAAAALQNGVNNRTTITQIGNSNVAVSDITGYNTESTVLQNGNRNQVEQQLIRDSQRYTVEQLGNNNNLVQRETSGTTPGYNVTMKGNGIQIMIEQGRVSRLP</sequence>
<protein>
    <recommendedName>
        <fullName evidence="6">Minor curlin subunit</fullName>
    </recommendedName>
</protein>
<name>A0ABY4J4M7_9BACT</name>
<evidence type="ECO:0000256" key="2">
    <source>
        <dbReference type="ARBA" id="ARBA00022729"/>
    </source>
</evidence>